<comment type="caution">
    <text evidence="2">The sequence shown here is derived from an EMBL/GenBank/DDBJ whole genome shotgun (WGS) entry which is preliminary data.</text>
</comment>
<feature type="domain" description="HTH cro/C1-type" evidence="1">
    <location>
        <begin position="19"/>
        <end position="74"/>
    </location>
</feature>
<keyword evidence="3" id="KW-1185">Reference proteome</keyword>
<dbReference type="InterPro" id="IPR027417">
    <property type="entry name" value="P-loop_NTPase"/>
</dbReference>
<dbReference type="SMART" id="SM00382">
    <property type="entry name" value="AAA"/>
    <property type="match status" value="1"/>
</dbReference>
<dbReference type="InterPro" id="IPR003593">
    <property type="entry name" value="AAA+_ATPase"/>
</dbReference>
<dbReference type="PANTHER" id="PTHR47691:SF3">
    <property type="entry name" value="HTH-TYPE TRANSCRIPTIONAL REGULATOR RV0890C-RELATED"/>
    <property type="match status" value="1"/>
</dbReference>
<organism evidence="2 3">
    <name type="scientific">Rhizocola hellebori</name>
    <dbReference type="NCBI Taxonomy" id="1392758"/>
    <lineage>
        <taxon>Bacteria</taxon>
        <taxon>Bacillati</taxon>
        <taxon>Actinomycetota</taxon>
        <taxon>Actinomycetes</taxon>
        <taxon>Micromonosporales</taxon>
        <taxon>Micromonosporaceae</taxon>
        <taxon>Rhizocola</taxon>
    </lineage>
</organism>
<sequence length="808" mass="87057">MFAAMTQEGEPSASFAALLRARRHAAGLTQAELAERAGLGERTLRDLERGRSARPQRTTVELLAKALDLRGSDHLDFLAAARGVRGLTPVAPVRPIAGDSAFRLPAPPELLGREGDLAGLSAHLTAQPGLTTLVGLAGVGKSALALSIANRLEPLFPGGVAGISLAIGDSAFDITQAICTVLGIARPAQIAARLADPVLLLVDGLHRAEAVIAPVLADLMGKAPNLRVLASARAPLGLPGEMVWPVQPLALPPADLTSLDQVRSYPASAMFMARWSQVRGSPPADVEVSALVALVRRLGGLPLAIELAAARGRVLDPPEMLIRYGDRLLELGDSDATTTLRDVVTASYRLLDPGHRWALRRLSGFGYRWSIELAEELLGPDHDLVPILERLVELGLVQVRGSGAFRFFLLDVVKAYAIEHAEAAGELGEIRRQHAVVFARFAARMVRDLTGTSMAAAVSRLDDVASDLWAALGYSAEHDPHTALCLASKLPRWWRFRGRDQQGRQWLRRLLDDPRTADADPHVRTWAQLGVAQLAAEHNAGIEELHRAEYALEQFMLDGDVTGELATRTLLLVIHQGTGDYAEARHHGELALALATKTGRVRDMAVAQNNLIWHDTRISDLVSAQRRLAAVDRLSVRCGDHQLRALARANLAEVLRLDGRFEESIRVAVQAAEMLADVGHPGQRRRLQGLLGLSYAHSGRLDEAEKVLADLRSQLPPDLTGGEAEDWDCAMVEATIAAARGQRLLAATWFGAAVQGGERTADIRDVAEALVGLAMTADDPAPALARLDELCRRSGIVLTPREQAMLPK</sequence>
<dbReference type="InterPro" id="IPR010982">
    <property type="entry name" value="Lambda_DNA-bd_dom_sf"/>
</dbReference>
<dbReference type="SUPFAM" id="SSF48452">
    <property type="entry name" value="TPR-like"/>
    <property type="match status" value="1"/>
</dbReference>
<evidence type="ECO:0000313" key="2">
    <source>
        <dbReference type="EMBL" id="GIH05906.1"/>
    </source>
</evidence>
<reference evidence="2" key="1">
    <citation type="submission" date="2021-01" db="EMBL/GenBank/DDBJ databases">
        <title>Whole genome shotgun sequence of Rhizocola hellebori NBRC 109834.</title>
        <authorList>
            <person name="Komaki H."/>
            <person name="Tamura T."/>
        </authorList>
    </citation>
    <scope>NUCLEOTIDE SEQUENCE</scope>
    <source>
        <strain evidence="2">NBRC 109834</strain>
    </source>
</reference>
<proteinExistence type="predicted"/>
<evidence type="ECO:0000313" key="3">
    <source>
        <dbReference type="Proteomes" id="UP000612899"/>
    </source>
</evidence>
<dbReference type="PROSITE" id="PS50943">
    <property type="entry name" value="HTH_CROC1"/>
    <property type="match status" value="1"/>
</dbReference>
<name>A0A8J3VHC7_9ACTN</name>
<dbReference type="CDD" id="cd00093">
    <property type="entry name" value="HTH_XRE"/>
    <property type="match status" value="1"/>
</dbReference>
<dbReference type="SMART" id="SM00530">
    <property type="entry name" value="HTH_XRE"/>
    <property type="match status" value="1"/>
</dbReference>
<accession>A0A8J3VHC7</accession>
<dbReference type="Gene3D" id="3.40.50.300">
    <property type="entry name" value="P-loop containing nucleotide triphosphate hydrolases"/>
    <property type="match status" value="1"/>
</dbReference>
<dbReference type="Pfam" id="PF13560">
    <property type="entry name" value="HTH_31"/>
    <property type="match status" value="1"/>
</dbReference>
<evidence type="ECO:0000259" key="1">
    <source>
        <dbReference type="PROSITE" id="PS50943"/>
    </source>
</evidence>
<dbReference type="InterPro" id="IPR001387">
    <property type="entry name" value="Cro/C1-type_HTH"/>
</dbReference>
<dbReference type="InterPro" id="IPR011990">
    <property type="entry name" value="TPR-like_helical_dom_sf"/>
</dbReference>
<dbReference type="PANTHER" id="PTHR47691">
    <property type="entry name" value="REGULATOR-RELATED"/>
    <property type="match status" value="1"/>
</dbReference>
<dbReference type="Proteomes" id="UP000612899">
    <property type="component" value="Unassembled WGS sequence"/>
</dbReference>
<dbReference type="SUPFAM" id="SSF52540">
    <property type="entry name" value="P-loop containing nucleoside triphosphate hydrolases"/>
    <property type="match status" value="1"/>
</dbReference>
<dbReference type="SUPFAM" id="SSF47413">
    <property type="entry name" value="lambda repressor-like DNA-binding domains"/>
    <property type="match status" value="1"/>
</dbReference>
<dbReference type="Gene3D" id="1.10.260.40">
    <property type="entry name" value="lambda repressor-like DNA-binding domains"/>
    <property type="match status" value="1"/>
</dbReference>
<dbReference type="Gene3D" id="1.25.40.10">
    <property type="entry name" value="Tetratricopeptide repeat domain"/>
    <property type="match status" value="1"/>
</dbReference>
<gene>
    <name evidence="2" type="ORF">Rhe02_39730</name>
</gene>
<dbReference type="AlphaFoldDB" id="A0A8J3VHC7"/>
<protein>
    <submittedName>
        <fullName evidence="2">XRE family transcriptional regulator</fullName>
    </submittedName>
</protein>
<dbReference type="EMBL" id="BONY01000022">
    <property type="protein sequence ID" value="GIH05906.1"/>
    <property type="molecule type" value="Genomic_DNA"/>
</dbReference>
<dbReference type="GO" id="GO:0003677">
    <property type="term" value="F:DNA binding"/>
    <property type="evidence" value="ECO:0007669"/>
    <property type="project" value="InterPro"/>
</dbReference>